<dbReference type="Gene3D" id="3.40.50.720">
    <property type="entry name" value="NAD(P)-binding Rossmann-like Domain"/>
    <property type="match status" value="1"/>
</dbReference>
<dbReference type="InterPro" id="IPR050812">
    <property type="entry name" value="Preph/Arog_dehydrog"/>
</dbReference>
<keyword evidence="5" id="KW-1185">Reference proteome</keyword>
<gene>
    <name evidence="4" type="ORF">NF556_15635</name>
</gene>
<dbReference type="InterPro" id="IPR036291">
    <property type="entry name" value="NAD(P)-bd_dom_sf"/>
</dbReference>
<dbReference type="PANTHER" id="PTHR21363:SF0">
    <property type="entry name" value="PREPHENATE DEHYDROGENASE [NADP(+)]"/>
    <property type="match status" value="1"/>
</dbReference>
<protein>
    <submittedName>
        <fullName evidence="4">Prephenate dehydrogenase/arogenate dehydrogenase family protein</fullName>
    </submittedName>
</protein>
<dbReference type="InterPro" id="IPR008927">
    <property type="entry name" value="6-PGluconate_DH-like_C_sf"/>
</dbReference>
<dbReference type="InterPro" id="IPR003099">
    <property type="entry name" value="Prephen_DH"/>
</dbReference>
<dbReference type="SUPFAM" id="SSF48179">
    <property type="entry name" value="6-phosphogluconate dehydrogenase C-terminal domain-like"/>
    <property type="match status" value="1"/>
</dbReference>
<dbReference type="InterPro" id="IPR046825">
    <property type="entry name" value="PDH_C"/>
</dbReference>
<dbReference type="RefSeq" id="WP_252591956.1">
    <property type="nucleotide sequence ID" value="NZ_CP099489.1"/>
</dbReference>
<dbReference type="Pfam" id="PF20463">
    <property type="entry name" value="PDH_C"/>
    <property type="match status" value="1"/>
</dbReference>
<dbReference type="EMBL" id="CP099489">
    <property type="protein sequence ID" value="USQ79041.1"/>
    <property type="molecule type" value="Genomic_DNA"/>
</dbReference>
<feature type="domain" description="Prephenate/arogenate dehydrogenase" evidence="3">
    <location>
        <begin position="9"/>
        <end position="288"/>
    </location>
</feature>
<dbReference type="SUPFAM" id="SSF51735">
    <property type="entry name" value="NAD(P)-binding Rossmann-fold domains"/>
    <property type="match status" value="1"/>
</dbReference>
<dbReference type="Proteomes" id="UP001056455">
    <property type="component" value="Chromosome"/>
</dbReference>
<reference evidence="4" key="1">
    <citation type="submission" date="2022-06" db="EMBL/GenBank/DDBJ databases">
        <title>Ornithinimicrobium HY1793.</title>
        <authorList>
            <person name="Huang Y."/>
        </authorList>
    </citation>
    <scope>NUCLEOTIDE SEQUENCE</scope>
    <source>
        <strain evidence="4">HY1793</strain>
    </source>
</reference>
<comment type="similarity">
    <text evidence="1">Belongs to the prephenate/arogenate dehydrogenase family.</text>
</comment>
<proteinExistence type="inferred from homology"/>
<keyword evidence="2" id="KW-0560">Oxidoreductase</keyword>
<evidence type="ECO:0000313" key="5">
    <source>
        <dbReference type="Proteomes" id="UP001056455"/>
    </source>
</evidence>
<organism evidence="4 5">
    <name type="scientific">Ornithinimicrobium faecis</name>
    <dbReference type="NCBI Taxonomy" id="2934158"/>
    <lineage>
        <taxon>Bacteria</taxon>
        <taxon>Bacillati</taxon>
        <taxon>Actinomycetota</taxon>
        <taxon>Actinomycetes</taxon>
        <taxon>Micrococcales</taxon>
        <taxon>Ornithinimicrobiaceae</taxon>
        <taxon>Ornithinimicrobium</taxon>
    </lineage>
</organism>
<dbReference type="PANTHER" id="PTHR21363">
    <property type="entry name" value="PREPHENATE DEHYDROGENASE"/>
    <property type="match status" value="1"/>
</dbReference>
<sequence>MTQVPPQVNSCAVVGLGLIGGSFALRMLQLGVAVHGWDPDAETRTQAAAAGIQIAETISALPRTDLALLAGPTSTVVDQLRRGEVPQATVLIDACSAKGVIADAALGSGLTHLVPCHPMAGTEHSGFAAAQADLLTDAVWAITPVPGNDLESIHTALSTVVGAFESRAALISPQVHDEAVAAVSHVPHATGQALVRGVLRSAHPDLTAALAAGSFRDATRVLRGDVDKTVELLTQNRGAVLEQLAALTEDLNHLQSLLSDEQDDAVHDWFAHAPEVGAGERSLPLDSGADLAELLEAGAEGYLVTGLGAQLTLVRPTSS</sequence>
<dbReference type="InterPro" id="IPR046826">
    <property type="entry name" value="PDH_N"/>
</dbReference>
<name>A0ABY4YR31_9MICO</name>
<evidence type="ECO:0000259" key="3">
    <source>
        <dbReference type="PROSITE" id="PS51176"/>
    </source>
</evidence>
<dbReference type="Pfam" id="PF02153">
    <property type="entry name" value="PDH_N"/>
    <property type="match status" value="1"/>
</dbReference>
<dbReference type="Gene3D" id="1.10.3660.10">
    <property type="entry name" value="6-phosphogluconate dehydrogenase C-terminal like domain"/>
    <property type="match status" value="1"/>
</dbReference>
<accession>A0ABY4YR31</accession>
<dbReference type="PROSITE" id="PS51176">
    <property type="entry name" value="PDH_ADH"/>
    <property type="match status" value="1"/>
</dbReference>
<evidence type="ECO:0000313" key="4">
    <source>
        <dbReference type="EMBL" id="USQ79041.1"/>
    </source>
</evidence>
<evidence type="ECO:0000256" key="1">
    <source>
        <dbReference type="ARBA" id="ARBA00007964"/>
    </source>
</evidence>
<evidence type="ECO:0000256" key="2">
    <source>
        <dbReference type="ARBA" id="ARBA00023002"/>
    </source>
</evidence>